<dbReference type="HAMAP" id="MF_02227">
    <property type="entry name" value="RPE"/>
    <property type="match status" value="1"/>
</dbReference>
<name>A0ABU9UBW3_9SPIR</name>
<dbReference type="SUPFAM" id="SSF51366">
    <property type="entry name" value="Ribulose-phoshate binding barrel"/>
    <property type="match status" value="1"/>
</dbReference>
<dbReference type="RefSeq" id="WP_420069603.1">
    <property type="nucleotide sequence ID" value="NZ_JBCHKQ010000002.1"/>
</dbReference>
<dbReference type="PROSITE" id="PS01085">
    <property type="entry name" value="RIBUL_P_3_EPIMER_1"/>
    <property type="match status" value="1"/>
</dbReference>
<comment type="pathway">
    <text evidence="10">Carbohydrate degradation.</text>
</comment>
<dbReference type="CDD" id="cd00429">
    <property type="entry name" value="RPE"/>
    <property type="match status" value="1"/>
</dbReference>
<evidence type="ECO:0000256" key="7">
    <source>
        <dbReference type="ARBA" id="ARBA00013188"/>
    </source>
</evidence>
<keyword evidence="8 10" id="KW-0479">Metal-binding</keyword>
<feature type="binding site" evidence="10">
    <location>
        <position position="32"/>
    </location>
    <ligand>
        <name>a divalent metal cation</name>
        <dbReference type="ChEBI" id="CHEBI:60240"/>
    </ligand>
</feature>
<gene>
    <name evidence="10 12" type="primary">rpe</name>
    <name evidence="12" type="ORF">WKV44_06345</name>
</gene>
<sequence>MKYKISASILNANFLRLGQEISEIKDYIDEIHLDIMDGHYVDNISFGPDIISLIRKEFSDITLDTHLMICNPDKYWHTFIEAGADILVFHKEATQKAYHILEKIKKSGKLAGISLNPATDINQIEPLVDVIDRVLIMTVEPGFGGQSFIKPMLKKIEKARKILGDNIDIEVDGGINNNTVKDAQKAGANTFVVGSHIFKSSDKIAEIEKLREILEH</sequence>
<dbReference type="EMBL" id="JBCHKQ010000002">
    <property type="protein sequence ID" value="MEM5948157.1"/>
    <property type="molecule type" value="Genomic_DNA"/>
</dbReference>
<dbReference type="EC" id="5.1.3.1" evidence="7 10"/>
<evidence type="ECO:0000256" key="8">
    <source>
        <dbReference type="ARBA" id="ARBA00022723"/>
    </source>
</evidence>
<comment type="cofactor">
    <cofactor evidence="10">
        <name>a divalent metal cation</name>
        <dbReference type="ChEBI" id="CHEBI:60240"/>
    </cofactor>
    <text evidence="10">Binds 1 divalent metal cation per subunit.</text>
</comment>
<feature type="active site" description="Proton donor" evidence="10">
    <location>
        <position position="172"/>
    </location>
</feature>
<proteinExistence type="inferred from homology"/>
<reference evidence="12 13" key="1">
    <citation type="submission" date="2024-03" db="EMBL/GenBank/DDBJ databases">
        <title>Ignisphaera cupida sp. nov., a hyperthermophilic hydrolytic archaeon from a hot spring of Kamchatka, and proposal of Ignisphaeraceae fam. nov.</title>
        <authorList>
            <person name="Podosokorskaya O.A."/>
            <person name="Elcheninov A.G."/>
            <person name="Maltseva A.I."/>
            <person name="Zayulina K.S."/>
            <person name="Novikov A."/>
            <person name="Merkel A.Y."/>
        </authorList>
    </citation>
    <scope>NUCLEOTIDE SEQUENCE [LARGE SCALE GENOMIC DNA]</scope>
    <source>
        <strain evidence="12 13">38H-sp</strain>
    </source>
</reference>
<evidence type="ECO:0000313" key="13">
    <source>
        <dbReference type="Proteomes" id="UP001466331"/>
    </source>
</evidence>
<feature type="active site" description="Proton acceptor" evidence="10">
    <location>
        <position position="34"/>
    </location>
</feature>
<evidence type="ECO:0000256" key="5">
    <source>
        <dbReference type="ARBA" id="ARBA00001954"/>
    </source>
</evidence>
<comment type="caution">
    <text evidence="12">The sequence shown here is derived from an EMBL/GenBank/DDBJ whole genome shotgun (WGS) entry which is preliminary data.</text>
</comment>
<dbReference type="Pfam" id="PF00834">
    <property type="entry name" value="Ribul_P_3_epim"/>
    <property type="match status" value="1"/>
</dbReference>
<feature type="binding site" evidence="10">
    <location>
        <begin position="142"/>
        <end position="145"/>
    </location>
    <ligand>
        <name>substrate</name>
    </ligand>
</feature>
<keyword evidence="13" id="KW-1185">Reference proteome</keyword>
<comment type="cofactor">
    <cofactor evidence="5">
        <name>Fe(2+)</name>
        <dbReference type="ChEBI" id="CHEBI:29033"/>
    </cofactor>
</comment>
<evidence type="ECO:0000256" key="10">
    <source>
        <dbReference type="HAMAP-Rule" id="MF_02227"/>
    </source>
</evidence>
<accession>A0ABU9UBW3</accession>
<evidence type="ECO:0000256" key="11">
    <source>
        <dbReference type="PIRNR" id="PIRNR001461"/>
    </source>
</evidence>
<dbReference type="PANTHER" id="PTHR11749">
    <property type="entry name" value="RIBULOSE-5-PHOSPHATE-3-EPIMERASE"/>
    <property type="match status" value="1"/>
</dbReference>
<comment type="cofactor">
    <cofactor evidence="3">
        <name>Co(2+)</name>
        <dbReference type="ChEBI" id="CHEBI:48828"/>
    </cofactor>
</comment>
<evidence type="ECO:0000256" key="9">
    <source>
        <dbReference type="ARBA" id="ARBA00023235"/>
    </source>
</evidence>
<evidence type="ECO:0000256" key="1">
    <source>
        <dbReference type="ARBA" id="ARBA00001782"/>
    </source>
</evidence>
<dbReference type="NCBIfam" id="NF004076">
    <property type="entry name" value="PRK05581.1-4"/>
    <property type="match status" value="1"/>
</dbReference>
<organism evidence="12 13">
    <name type="scientific">Rarispira pelagica</name>
    <dbReference type="NCBI Taxonomy" id="3141764"/>
    <lineage>
        <taxon>Bacteria</taxon>
        <taxon>Pseudomonadati</taxon>
        <taxon>Spirochaetota</taxon>
        <taxon>Spirochaetia</taxon>
        <taxon>Winmispirales</taxon>
        <taxon>Winmispiraceae</taxon>
        <taxon>Rarispira</taxon>
    </lineage>
</organism>
<dbReference type="GO" id="GO:0004750">
    <property type="term" value="F:D-ribulose-phosphate 3-epimerase activity"/>
    <property type="evidence" value="ECO:0007669"/>
    <property type="project" value="UniProtKB-EC"/>
</dbReference>
<dbReference type="NCBIfam" id="TIGR01163">
    <property type="entry name" value="rpe"/>
    <property type="match status" value="1"/>
</dbReference>
<dbReference type="Proteomes" id="UP001466331">
    <property type="component" value="Unassembled WGS sequence"/>
</dbReference>
<dbReference type="InterPro" id="IPR000056">
    <property type="entry name" value="Ribul_P_3_epim-like"/>
</dbReference>
<evidence type="ECO:0000256" key="2">
    <source>
        <dbReference type="ARBA" id="ARBA00001936"/>
    </source>
</evidence>
<evidence type="ECO:0000256" key="6">
    <source>
        <dbReference type="ARBA" id="ARBA00009541"/>
    </source>
</evidence>
<feature type="binding site" evidence="10">
    <location>
        <position position="8"/>
    </location>
    <ligand>
        <name>substrate</name>
    </ligand>
</feature>
<dbReference type="InterPro" id="IPR011060">
    <property type="entry name" value="RibuloseP-bd_barrel"/>
</dbReference>
<comment type="catalytic activity">
    <reaction evidence="1 10 11">
        <text>D-ribulose 5-phosphate = D-xylulose 5-phosphate</text>
        <dbReference type="Rhea" id="RHEA:13677"/>
        <dbReference type="ChEBI" id="CHEBI:57737"/>
        <dbReference type="ChEBI" id="CHEBI:58121"/>
        <dbReference type="EC" id="5.1.3.1"/>
    </reaction>
</comment>
<evidence type="ECO:0000313" key="12">
    <source>
        <dbReference type="EMBL" id="MEM5948157.1"/>
    </source>
</evidence>
<comment type="cofactor">
    <cofactor evidence="2">
        <name>Mn(2+)</name>
        <dbReference type="ChEBI" id="CHEBI:29035"/>
    </cofactor>
</comment>
<comment type="similarity">
    <text evidence="6 10 11">Belongs to the ribulose-phosphate 3-epimerase family.</text>
</comment>
<feature type="binding site" evidence="10">
    <location>
        <position position="66"/>
    </location>
    <ligand>
        <name>a divalent metal cation</name>
        <dbReference type="ChEBI" id="CHEBI:60240"/>
    </ligand>
</feature>
<feature type="binding site" evidence="10">
    <location>
        <position position="172"/>
    </location>
    <ligand>
        <name>a divalent metal cation</name>
        <dbReference type="ChEBI" id="CHEBI:60240"/>
    </ligand>
</feature>
<keyword evidence="9 10" id="KW-0413">Isomerase</keyword>
<feature type="binding site" evidence="10">
    <location>
        <position position="66"/>
    </location>
    <ligand>
        <name>substrate</name>
    </ligand>
</feature>
<evidence type="ECO:0000256" key="3">
    <source>
        <dbReference type="ARBA" id="ARBA00001941"/>
    </source>
</evidence>
<feature type="binding site" evidence="10">
    <location>
        <position position="34"/>
    </location>
    <ligand>
        <name>a divalent metal cation</name>
        <dbReference type="ChEBI" id="CHEBI:60240"/>
    </ligand>
</feature>
<comment type="cofactor">
    <cofactor evidence="4">
        <name>Zn(2+)</name>
        <dbReference type="ChEBI" id="CHEBI:29105"/>
    </cofactor>
</comment>
<comment type="function">
    <text evidence="10">Catalyzes the reversible epimerization of D-ribulose 5-phosphate to D-xylulose 5-phosphate.</text>
</comment>
<dbReference type="PIRSF" id="PIRSF001461">
    <property type="entry name" value="RPE"/>
    <property type="match status" value="1"/>
</dbReference>
<feature type="binding site" evidence="10">
    <location>
        <begin position="194"/>
        <end position="195"/>
    </location>
    <ligand>
        <name>substrate</name>
    </ligand>
</feature>
<dbReference type="PROSITE" id="PS01086">
    <property type="entry name" value="RIBUL_P_3_EPIMER_2"/>
    <property type="match status" value="1"/>
</dbReference>
<keyword evidence="10 11" id="KW-0119">Carbohydrate metabolism</keyword>
<dbReference type="Gene3D" id="3.20.20.70">
    <property type="entry name" value="Aldolase class I"/>
    <property type="match status" value="1"/>
</dbReference>
<dbReference type="InterPro" id="IPR026019">
    <property type="entry name" value="Ribul_P_3_epim"/>
</dbReference>
<evidence type="ECO:0000256" key="4">
    <source>
        <dbReference type="ARBA" id="ARBA00001947"/>
    </source>
</evidence>
<feature type="binding site" evidence="10">
    <location>
        <begin position="172"/>
        <end position="174"/>
    </location>
    <ligand>
        <name>substrate</name>
    </ligand>
</feature>
<dbReference type="InterPro" id="IPR013785">
    <property type="entry name" value="Aldolase_TIM"/>
</dbReference>
<protein>
    <recommendedName>
        <fullName evidence="7 10">Ribulose-phosphate 3-epimerase</fullName>
        <ecNumber evidence="7 10">5.1.3.1</ecNumber>
    </recommendedName>
</protein>